<dbReference type="RefSeq" id="XP_067922384.1">
    <property type="nucleotide sequence ID" value="XM_068065644.1"/>
</dbReference>
<gene>
    <name evidence="3" type="ORF">CSUI_005468</name>
</gene>
<organism evidence="3 4">
    <name type="scientific">Cystoisospora suis</name>
    <dbReference type="NCBI Taxonomy" id="483139"/>
    <lineage>
        <taxon>Eukaryota</taxon>
        <taxon>Sar</taxon>
        <taxon>Alveolata</taxon>
        <taxon>Apicomplexa</taxon>
        <taxon>Conoidasida</taxon>
        <taxon>Coccidia</taxon>
        <taxon>Eucoccidiorida</taxon>
        <taxon>Eimeriorina</taxon>
        <taxon>Sarcocystidae</taxon>
        <taxon>Cystoisospora</taxon>
    </lineage>
</organism>
<dbReference type="InterPro" id="IPR007226">
    <property type="entry name" value="SRS_dom"/>
</dbReference>
<feature type="chain" id="PRO_5012474243" evidence="1">
    <location>
        <begin position="31"/>
        <end position="311"/>
    </location>
</feature>
<evidence type="ECO:0000313" key="3">
    <source>
        <dbReference type="EMBL" id="PHJ20698.1"/>
    </source>
</evidence>
<reference evidence="3 4" key="1">
    <citation type="journal article" date="2017" name="Int. J. Parasitol.">
        <title>The genome of the protozoan parasite Cystoisospora suis and a reverse vaccinology approach to identify vaccine candidates.</title>
        <authorList>
            <person name="Palmieri N."/>
            <person name="Shrestha A."/>
            <person name="Ruttkowski B."/>
            <person name="Beck T."/>
            <person name="Vogl C."/>
            <person name="Tomley F."/>
            <person name="Blake D.P."/>
            <person name="Joachim A."/>
        </authorList>
    </citation>
    <scope>NUCLEOTIDE SEQUENCE [LARGE SCALE GENOMIC DNA]</scope>
    <source>
        <strain evidence="3 4">Wien I</strain>
    </source>
</reference>
<dbReference type="Gene3D" id="2.60.40.1320">
    <property type="entry name" value="SRS domain"/>
    <property type="match status" value="2"/>
</dbReference>
<dbReference type="Proteomes" id="UP000221165">
    <property type="component" value="Unassembled WGS sequence"/>
</dbReference>
<dbReference type="GO" id="GO:0016020">
    <property type="term" value="C:membrane"/>
    <property type="evidence" value="ECO:0007669"/>
    <property type="project" value="InterPro"/>
</dbReference>
<feature type="domain" description="SRS" evidence="2">
    <location>
        <begin position="41"/>
        <end position="152"/>
    </location>
</feature>
<evidence type="ECO:0000313" key="4">
    <source>
        <dbReference type="Proteomes" id="UP000221165"/>
    </source>
</evidence>
<feature type="signal peptide" evidence="1">
    <location>
        <begin position="1"/>
        <end position="30"/>
    </location>
</feature>
<keyword evidence="1" id="KW-0732">Signal</keyword>
<dbReference type="GeneID" id="94428855"/>
<sequence>MEMQQRCQKGAFAFLLTSACLLYTPIATESVRDGGVSATQVQTCNEDQDIQLEISRRTPVVRFKCGAGLDFLLPEFSPELKGKECFTDSECTQKGSLLTLIDSRVEVVFQQGAYTIATPALPVSGATVYFLCSAGGDPTAPNNKKCKVAVKIVGSAPIRQDRQCTTVGGTIHARLTAPVNEATFACGSDFPTLLPSSPTRVYSDDKCTAETVLDTLIPKATFGRGVGLELHTVMIWTFPQKATTLCYKCQNNQGQACNVIITVDSAPTTGLMESSTTTASTSRATSIMLEQLRGHMTLWTAFFCTAMLYGR</sequence>
<accession>A0A2C6KX02</accession>
<protein>
    <submittedName>
        <fullName evidence="3">Sag-related sequence srs60a</fullName>
    </submittedName>
</protein>
<dbReference type="EMBL" id="MIGC01002646">
    <property type="protein sequence ID" value="PHJ20698.1"/>
    <property type="molecule type" value="Genomic_DNA"/>
</dbReference>
<dbReference type="OrthoDB" id="330104at2759"/>
<evidence type="ECO:0000259" key="2">
    <source>
        <dbReference type="Pfam" id="PF04092"/>
    </source>
</evidence>
<comment type="caution">
    <text evidence="3">The sequence shown here is derived from an EMBL/GenBank/DDBJ whole genome shotgun (WGS) entry which is preliminary data.</text>
</comment>
<dbReference type="AlphaFoldDB" id="A0A2C6KX02"/>
<dbReference type="Pfam" id="PF04092">
    <property type="entry name" value="SAG"/>
    <property type="match status" value="2"/>
</dbReference>
<keyword evidence="4" id="KW-1185">Reference proteome</keyword>
<feature type="domain" description="SRS" evidence="2">
    <location>
        <begin position="169"/>
        <end position="263"/>
    </location>
</feature>
<proteinExistence type="predicted"/>
<evidence type="ECO:0000256" key="1">
    <source>
        <dbReference type="SAM" id="SignalP"/>
    </source>
</evidence>
<dbReference type="VEuPathDB" id="ToxoDB:CSUI_005468"/>
<dbReference type="InterPro" id="IPR036755">
    <property type="entry name" value="SRS_dom_sf"/>
</dbReference>
<dbReference type="PROSITE" id="PS51257">
    <property type="entry name" value="PROKAR_LIPOPROTEIN"/>
    <property type="match status" value="1"/>
</dbReference>
<dbReference type="SUPFAM" id="SSF74877">
    <property type="entry name" value="Major surface antigen p30, SAG1"/>
    <property type="match status" value="1"/>
</dbReference>
<name>A0A2C6KX02_9APIC</name>